<sequence>MDFTDAFVFFAKFIWPPLLAWNVYLHRSIQKSNEEIQKGKDAVAALRLHVAEHYTGKKDLEKMFSDFERRIEGRIDQLVKTLCATK</sequence>
<name>A0A7J0BM20_9BACT</name>
<comment type="caution">
    <text evidence="1">The sequence shown here is derived from an EMBL/GenBank/DDBJ whole genome shotgun (WGS) entry which is preliminary data.</text>
</comment>
<dbReference type="RefSeq" id="WP_174405818.1">
    <property type="nucleotide sequence ID" value="NZ_BLVO01000013.1"/>
</dbReference>
<reference evidence="1 2" key="1">
    <citation type="submission" date="2020-05" db="EMBL/GenBank/DDBJ databases">
        <title>Draft genome sequence of Desulfovibrio sp. strain HN2T.</title>
        <authorList>
            <person name="Ueno A."/>
            <person name="Tamazawa S."/>
            <person name="Tamamura S."/>
            <person name="Murakami T."/>
            <person name="Kiyama T."/>
            <person name="Inomata H."/>
            <person name="Amano Y."/>
            <person name="Miyakawa K."/>
            <person name="Tamaki H."/>
            <person name="Naganuma T."/>
            <person name="Kaneko K."/>
        </authorList>
    </citation>
    <scope>NUCLEOTIDE SEQUENCE [LARGE SCALE GENOMIC DNA]</scope>
    <source>
        <strain evidence="1 2">HN2</strain>
    </source>
</reference>
<gene>
    <name evidence="1" type="ORF">DSM101010T_25700</name>
</gene>
<dbReference type="Proteomes" id="UP000503840">
    <property type="component" value="Unassembled WGS sequence"/>
</dbReference>
<organism evidence="1 2">
    <name type="scientific">Desulfovibrio subterraneus</name>
    <dbReference type="NCBI Taxonomy" id="2718620"/>
    <lineage>
        <taxon>Bacteria</taxon>
        <taxon>Pseudomonadati</taxon>
        <taxon>Thermodesulfobacteriota</taxon>
        <taxon>Desulfovibrionia</taxon>
        <taxon>Desulfovibrionales</taxon>
        <taxon>Desulfovibrionaceae</taxon>
        <taxon>Desulfovibrio</taxon>
    </lineage>
</organism>
<proteinExistence type="predicted"/>
<keyword evidence="2" id="KW-1185">Reference proteome</keyword>
<accession>A0A7J0BM20</accession>
<protein>
    <submittedName>
        <fullName evidence="1">Uncharacterized protein</fullName>
    </submittedName>
</protein>
<dbReference type="EMBL" id="BLVO01000013">
    <property type="protein sequence ID" value="GFM34205.1"/>
    <property type="molecule type" value="Genomic_DNA"/>
</dbReference>
<evidence type="ECO:0000313" key="2">
    <source>
        <dbReference type="Proteomes" id="UP000503840"/>
    </source>
</evidence>
<evidence type="ECO:0000313" key="1">
    <source>
        <dbReference type="EMBL" id="GFM34205.1"/>
    </source>
</evidence>
<dbReference type="AlphaFoldDB" id="A0A7J0BM20"/>